<feature type="compositionally biased region" description="Basic and acidic residues" evidence="2">
    <location>
        <begin position="38"/>
        <end position="51"/>
    </location>
</feature>
<feature type="coiled-coil region" evidence="1">
    <location>
        <begin position="119"/>
        <end position="146"/>
    </location>
</feature>
<comment type="caution">
    <text evidence="4">The sequence shown here is derived from an EMBL/GenBank/DDBJ whole genome shotgun (WGS) entry which is preliminary data.</text>
</comment>
<dbReference type="EMBL" id="QSON01000028">
    <property type="protein sequence ID" value="RGI95771.1"/>
    <property type="molecule type" value="Genomic_DNA"/>
</dbReference>
<evidence type="ECO:0000313" key="4">
    <source>
        <dbReference type="EMBL" id="RGI95771.1"/>
    </source>
</evidence>
<keyword evidence="1" id="KW-0175">Coiled coil</keyword>
<dbReference type="InterPro" id="IPR024735">
    <property type="entry name" value="TcpC"/>
</dbReference>
<dbReference type="CDD" id="cd16386">
    <property type="entry name" value="TcpC_N"/>
    <property type="match status" value="1"/>
</dbReference>
<feature type="transmembrane region" description="Helical" evidence="3">
    <location>
        <begin position="90"/>
        <end position="111"/>
    </location>
</feature>
<keyword evidence="3" id="KW-0812">Transmembrane</keyword>
<evidence type="ECO:0000256" key="1">
    <source>
        <dbReference type="SAM" id="Coils"/>
    </source>
</evidence>
<dbReference type="AlphaFoldDB" id="A0A374NX46"/>
<keyword evidence="3" id="KW-1133">Transmembrane helix</keyword>
<dbReference type="CDD" id="cd16428">
    <property type="entry name" value="TcpC_C"/>
    <property type="match status" value="1"/>
</dbReference>
<proteinExistence type="predicted"/>
<reference evidence="4 5" key="1">
    <citation type="submission" date="2018-08" db="EMBL/GenBank/DDBJ databases">
        <title>A genome reference for cultivated species of the human gut microbiota.</title>
        <authorList>
            <person name="Zou Y."/>
            <person name="Xue W."/>
            <person name="Luo G."/>
        </authorList>
    </citation>
    <scope>NUCLEOTIDE SEQUENCE [LARGE SCALE GENOMIC DNA]</scope>
    <source>
        <strain evidence="4 5">TM09-12</strain>
    </source>
</reference>
<dbReference type="InterPro" id="IPR035628">
    <property type="entry name" value="TcpC_C"/>
</dbReference>
<protein>
    <submittedName>
        <fullName evidence="4">Conjugal transfer protein</fullName>
    </submittedName>
</protein>
<evidence type="ECO:0000313" key="5">
    <source>
        <dbReference type="Proteomes" id="UP000263014"/>
    </source>
</evidence>
<dbReference type="Proteomes" id="UP000263014">
    <property type="component" value="Unassembled WGS sequence"/>
</dbReference>
<feature type="region of interest" description="Disordered" evidence="2">
    <location>
        <begin position="38"/>
        <end position="61"/>
    </location>
</feature>
<sequence>MVWIAIRMSEIWTLILMSQSNGVWMMLFKQKKDKEIERKKKLTKKGEKPQPESDPIAEPQQKKLKIKEKKVVKKEKDDSYVMKKNTGMRVLRAIFWLILFFIFFRGVVQIIKPDKVSEISRIINEFKEEQKNNGDHEEELMRYAQDFVKEYLTYTKSGEEEFKKRISPYVSKRVLNIAGVYGFRSNATATYVDAYRKEKYAENIYDVFVAAEVQYDLMDAATGETSEIKERCTLKVPVVVTDNGYAIEALPVYVTDVRQDTDYNSQESVLGNEIDSEPLKSAVTNFLDAYYSQDQSMINYLLAAGADQNKFIGLSKRYTFQKLESIRSYMPVGNDIICLLKVKIQDTVNEEIIYQEYNITMVKEGDRYYIKDMNSKISNINY</sequence>
<evidence type="ECO:0000256" key="2">
    <source>
        <dbReference type="SAM" id="MobiDB-lite"/>
    </source>
</evidence>
<gene>
    <name evidence="4" type="ORF">DXD79_31235</name>
</gene>
<evidence type="ECO:0000256" key="3">
    <source>
        <dbReference type="SAM" id="Phobius"/>
    </source>
</evidence>
<dbReference type="Pfam" id="PF12642">
    <property type="entry name" value="TpcC"/>
    <property type="match status" value="1"/>
</dbReference>
<organism evidence="4 5">
    <name type="scientific">Hungatella hathewayi</name>
    <dbReference type="NCBI Taxonomy" id="154046"/>
    <lineage>
        <taxon>Bacteria</taxon>
        <taxon>Bacillati</taxon>
        <taxon>Bacillota</taxon>
        <taxon>Clostridia</taxon>
        <taxon>Lachnospirales</taxon>
        <taxon>Lachnospiraceae</taxon>
        <taxon>Hungatella</taxon>
    </lineage>
</organism>
<dbReference type="Gene3D" id="3.10.450.540">
    <property type="match status" value="2"/>
</dbReference>
<accession>A0A374NX46</accession>
<keyword evidence="3" id="KW-0472">Membrane</keyword>
<name>A0A374NX46_9FIRM</name>